<keyword evidence="8" id="KW-1185">Reference proteome</keyword>
<reference evidence="7" key="1">
    <citation type="submission" date="2023-06" db="EMBL/GenBank/DDBJ databases">
        <authorList>
            <consortium name="Lawrence Berkeley National Laboratory"/>
            <person name="Ahrendt S."/>
            <person name="Sahu N."/>
            <person name="Indic B."/>
            <person name="Wong-Bajracharya J."/>
            <person name="Merenyi Z."/>
            <person name="Ke H.-M."/>
            <person name="Monk M."/>
            <person name="Kocsube S."/>
            <person name="Drula E."/>
            <person name="Lipzen A."/>
            <person name="Balint B."/>
            <person name="Henrissat B."/>
            <person name="Andreopoulos B."/>
            <person name="Martin F.M."/>
            <person name="Harder C.B."/>
            <person name="Rigling D."/>
            <person name="Ford K.L."/>
            <person name="Foster G.D."/>
            <person name="Pangilinan J."/>
            <person name="Papanicolaou A."/>
            <person name="Barry K."/>
            <person name="LaButti K."/>
            <person name="Viragh M."/>
            <person name="Koriabine M."/>
            <person name="Yan M."/>
            <person name="Riley R."/>
            <person name="Champramary S."/>
            <person name="Plett K.L."/>
            <person name="Tsai I.J."/>
            <person name="Slot J."/>
            <person name="Sipos G."/>
            <person name="Plett J."/>
            <person name="Nagy L.G."/>
            <person name="Grigoriev I.V."/>
        </authorList>
    </citation>
    <scope>NUCLEOTIDE SEQUENCE</scope>
    <source>
        <strain evidence="7">FPL87.14</strain>
    </source>
</reference>
<dbReference type="Gene3D" id="6.10.140.2220">
    <property type="match status" value="1"/>
</dbReference>
<keyword evidence="3" id="KW-0862">Zinc</keyword>
<keyword evidence="2 4" id="KW-0863">Zinc-finger</keyword>
<dbReference type="EMBL" id="JAUEPT010000115">
    <property type="protein sequence ID" value="KAK0431389.1"/>
    <property type="molecule type" value="Genomic_DNA"/>
</dbReference>
<feature type="domain" description="MYND-type" evidence="6">
    <location>
        <begin position="225"/>
        <end position="274"/>
    </location>
</feature>
<dbReference type="Pfam" id="PF01753">
    <property type="entry name" value="zf-MYND"/>
    <property type="match status" value="1"/>
</dbReference>
<evidence type="ECO:0000256" key="4">
    <source>
        <dbReference type="PROSITE-ProRule" id="PRU00134"/>
    </source>
</evidence>
<accession>A0AA39MF24</accession>
<dbReference type="AlphaFoldDB" id="A0AA39MF24"/>
<evidence type="ECO:0000256" key="3">
    <source>
        <dbReference type="ARBA" id="ARBA00022833"/>
    </source>
</evidence>
<dbReference type="SUPFAM" id="SSF144232">
    <property type="entry name" value="HIT/MYND zinc finger-like"/>
    <property type="match status" value="1"/>
</dbReference>
<keyword evidence="1" id="KW-0479">Metal-binding</keyword>
<evidence type="ECO:0000256" key="1">
    <source>
        <dbReference type="ARBA" id="ARBA00022723"/>
    </source>
</evidence>
<evidence type="ECO:0000259" key="6">
    <source>
        <dbReference type="PROSITE" id="PS50865"/>
    </source>
</evidence>
<evidence type="ECO:0000313" key="7">
    <source>
        <dbReference type="EMBL" id="KAK0431389.1"/>
    </source>
</evidence>
<feature type="region of interest" description="Disordered" evidence="5">
    <location>
        <begin position="273"/>
        <end position="300"/>
    </location>
</feature>
<organism evidence="7 8">
    <name type="scientific">Armillaria borealis</name>
    <dbReference type="NCBI Taxonomy" id="47425"/>
    <lineage>
        <taxon>Eukaryota</taxon>
        <taxon>Fungi</taxon>
        <taxon>Dikarya</taxon>
        <taxon>Basidiomycota</taxon>
        <taxon>Agaricomycotina</taxon>
        <taxon>Agaricomycetes</taxon>
        <taxon>Agaricomycetidae</taxon>
        <taxon>Agaricales</taxon>
        <taxon>Marasmiineae</taxon>
        <taxon>Physalacriaceae</taxon>
        <taxon>Armillaria</taxon>
    </lineage>
</organism>
<evidence type="ECO:0000313" key="8">
    <source>
        <dbReference type="Proteomes" id="UP001175226"/>
    </source>
</evidence>
<dbReference type="PROSITE" id="PS50865">
    <property type="entry name" value="ZF_MYND_2"/>
    <property type="match status" value="1"/>
</dbReference>
<name>A0AA39MF24_9AGAR</name>
<comment type="caution">
    <text evidence="7">The sequence shown here is derived from an EMBL/GenBank/DDBJ whole genome shotgun (WGS) entry which is preliminary data.</text>
</comment>
<proteinExistence type="predicted"/>
<gene>
    <name evidence="7" type="ORF">EV421DRAFT_1911870</name>
</gene>
<evidence type="ECO:0000256" key="5">
    <source>
        <dbReference type="SAM" id="MobiDB-lite"/>
    </source>
</evidence>
<sequence>MSKVSGAFGRTFFEEYSLLSFPGNGSSSAFLMTEKIQDFADHLNSGRPSNIRRPTTYPCTIVNPGNSRKVKVQPLIGTSDEGVYLDPSDIHKLGLSDTSQTVVTRHDVPVYRSSLNTITMVAQFTTTKKESSEYHVSTTTLFSYTVATSTSSTSIVPSLQQYFTHMISLTSVKFDKDLRAHPPPPGTCIADFSTGYNAALSHRSPPYHVLLRDTTVPILCYRDECRTCRKRKNPQNGVKLRICSRCTKESRQARALYCGEACQRADWKKHKEEHAGTQPWGIENNHPDMVVVPPPAERDE</sequence>
<dbReference type="InterPro" id="IPR002893">
    <property type="entry name" value="Znf_MYND"/>
</dbReference>
<evidence type="ECO:0000256" key="2">
    <source>
        <dbReference type="ARBA" id="ARBA00022771"/>
    </source>
</evidence>
<dbReference type="Proteomes" id="UP001175226">
    <property type="component" value="Unassembled WGS sequence"/>
</dbReference>
<protein>
    <recommendedName>
        <fullName evidence="6">MYND-type domain-containing protein</fullName>
    </recommendedName>
</protein>
<dbReference type="GO" id="GO:0008270">
    <property type="term" value="F:zinc ion binding"/>
    <property type="evidence" value="ECO:0007669"/>
    <property type="project" value="UniProtKB-KW"/>
</dbReference>